<dbReference type="STRING" id="86259.A0A4Z1NXH1"/>
<dbReference type="InterPro" id="IPR019897">
    <property type="entry name" value="RidA_CS"/>
</dbReference>
<organism evidence="3 4">
    <name type="scientific">Venturia nashicola</name>
    <dbReference type="NCBI Taxonomy" id="86259"/>
    <lineage>
        <taxon>Eukaryota</taxon>
        <taxon>Fungi</taxon>
        <taxon>Dikarya</taxon>
        <taxon>Ascomycota</taxon>
        <taxon>Pezizomycotina</taxon>
        <taxon>Dothideomycetes</taxon>
        <taxon>Pleosporomycetidae</taxon>
        <taxon>Venturiales</taxon>
        <taxon>Venturiaceae</taxon>
        <taxon>Venturia</taxon>
    </lineage>
</organism>
<gene>
    <name evidence="3" type="ORF">E6O75_ATG08947</name>
</gene>
<dbReference type="GO" id="GO:0005829">
    <property type="term" value="C:cytosol"/>
    <property type="evidence" value="ECO:0007669"/>
    <property type="project" value="TreeGrafter"/>
</dbReference>
<feature type="region of interest" description="Disordered" evidence="2">
    <location>
        <begin position="25"/>
        <end position="48"/>
    </location>
</feature>
<evidence type="ECO:0000256" key="2">
    <source>
        <dbReference type="SAM" id="MobiDB-lite"/>
    </source>
</evidence>
<dbReference type="GO" id="GO:0019239">
    <property type="term" value="F:deaminase activity"/>
    <property type="evidence" value="ECO:0007669"/>
    <property type="project" value="TreeGrafter"/>
</dbReference>
<dbReference type="NCBIfam" id="TIGR00004">
    <property type="entry name" value="Rid family detoxifying hydrolase"/>
    <property type="match status" value="1"/>
</dbReference>
<dbReference type="Gene3D" id="3.30.1330.40">
    <property type="entry name" value="RutC-like"/>
    <property type="match status" value="1"/>
</dbReference>
<dbReference type="SUPFAM" id="SSF55298">
    <property type="entry name" value="YjgF-like"/>
    <property type="match status" value="1"/>
</dbReference>
<dbReference type="PROSITE" id="PS01094">
    <property type="entry name" value="UPF0076"/>
    <property type="match status" value="1"/>
</dbReference>
<dbReference type="PANTHER" id="PTHR11803">
    <property type="entry name" value="2-IMINOBUTANOATE/2-IMINOPROPANOATE DEAMINASE RIDA"/>
    <property type="match status" value="1"/>
</dbReference>
<evidence type="ECO:0000313" key="3">
    <source>
        <dbReference type="EMBL" id="TID15889.1"/>
    </source>
</evidence>
<dbReference type="PANTHER" id="PTHR11803:SF58">
    <property type="entry name" value="PROTEIN HMF1-RELATED"/>
    <property type="match status" value="1"/>
</dbReference>
<evidence type="ECO:0000256" key="1">
    <source>
        <dbReference type="ARBA" id="ARBA00010552"/>
    </source>
</evidence>
<comment type="similarity">
    <text evidence="1">Belongs to the RutC family.</text>
</comment>
<keyword evidence="4" id="KW-1185">Reference proteome</keyword>
<reference evidence="3 4" key="1">
    <citation type="submission" date="2019-04" db="EMBL/GenBank/DDBJ databases">
        <title>High contiguity whole genome sequence and gene annotation resource for two Venturia nashicola isolates.</title>
        <authorList>
            <person name="Prokchorchik M."/>
            <person name="Won K."/>
            <person name="Lee Y."/>
            <person name="Choi E.D."/>
            <person name="Segonzac C."/>
            <person name="Sohn K.H."/>
        </authorList>
    </citation>
    <scope>NUCLEOTIDE SEQUENCE [LARGE SCALE GENOMIC DNA]</scope>
    <source>
        <strain evidence="3 4">PRI2</strain>
    </source>
</reference>
<dbReference type="InterPro" id="IPR035959">
    <property type="entry name" value="RutC-like_sf"/>
</dbReference>
<protein>
    <submittedName>
        <fullName evidence="3">RutC family protein</fullName>
    </submittedName>
</protein>
<proteinExistence type="inferred from homology"/>
<feature type="compositionally biased region" description="Polar residues" evidence="2">
    <location>
        <begin position="30"/>
        <end position="44"/>
    </location>
</feature>
<dbReference type="AlphaFoldDB" id="A0A4Z1NXH1"/>
<dbReference type="CDD" id="cd00448">
    <property type="entry name" value="YjgF_YER057c_UK114_family"/>
    <property type="match status" value="1"/>
</dbReference>
<dbReference type="Pfam" id="PF01042">
    <property type="entry name" value="Ribonuc_L-PSP"/>
    <property type="match status" value="1"/>
</dbReference>
<name>A0A4Z1NXH1_9PEZI</name>
<dbReference type="EMBL" id="SNSC02000019">
    <property type="protein sequence ID" value="TID15889.1"/>
    <property type="molecule type" value="Genomic_DNA"/>
</dbReference>
<dbReference type="GO" id="GO:0005739">
    <property type="term" value="C:mitochondrion"/>
    <property type="evidence" value="ECO:0007669"/>
    <property type="project" value="UniProtKB-ARBA"/>
</dbReference>
<evidence type="ECO:0000313" key="4">
    <source>
        <dbReference type="Proteomes" id="UP000298493"/>
    </source>
</evidence>
<accession>A0A4Z1NXH1</accession>
<dbReference type="Proteomes" id="UP000298493">
    <property type="component" value="Unassembled WGS sequence"/>
</dbReference>
<dbReference type="OrthoDB" id="309640at2759"/>
<dbReference type="FunFam" id="3.30.1330.40:FF:000001">
    <property type="entry name" value="L-PSP family endoribonuclease"/>
    <property type="match status" value="1"/>
</dbReference>
<sequence length="209" mass="22901">MIRRAFFRLTPIQARSITLGQVKRIPPIKDNTQSEASQDSTNEAPTVDQPFKLSKVEPRYWRKSRRRNEAFEAHHKNKAMSEMQKIHTDKAFPVAAPYSQAIVAGGTIYVSGQIPGGADGKLVEGNIGDKTAACCKNIIAILEAAGSSIERVVKVNIFLDDMANFKEMNETYGVYFAHKPARSCVAVKALPLGVPVEIECIALAGKSNL</sequence>
<dbReference type="InterPro" id="IPR006175">
    <property type="entry name" value="YjgF/YER057c/UK114"/>
</dbReference>
<comment type="caution">
    <text evidence="3">The sequence shown here is derived from an EMBL/GenBank/DDBJ whole genome shotgun (WGS) entry which is preliminary data.</text>
</comment>
<dbReference type="InterPro" id="IPR006056">
    <property type="entry name" value="RidA"/>
</dbReference>